<name>A0A2X0R7M8_9LACT</name>
<reference evidence="4" key="2">
    <citation type="submission" date="2018-05" db="EMBL/GenBank/DDBJ databases">
        <authorList>
            <person name="Duru I."/>
        </authorList>
    </citation>
    <scope>NUCLEOTIDE SEQUENCE [LARGE SCALE GENOMIC DNA]</scope>
</reference>
<evidence type="ECO:0000313" key="2">
    <source>
        <dbReference type="EMBL" id="SPB26352.1"/>
    </source>
</evidence>
<reference evidence="2" key="1">
    <citation type="submission" date="2018-01" db="EMBL/GenBank/DDBJ databases">
        <authorList>
            <person name="Gaut B.S."/>
            <person name="Morton B.R."/>
            <person name="Clegg M.T."/>
            <person name="Duvall M.R."/>
        </authorList>
    </citation>
    <scope>NUCLEOTIDE SEQUENCE</scope>
    <source>
        <strain evidence="2">Lactococcus lactis</strain>
    </source>
</reference>
<dbReference type="EC" id="2.4.1.291" evidence="2"/>
<evidence type="ECO:0000313" key="3">
    <source>
        <dbReference type="EMBL" id="SPS11594.1"/>
    </source>
</evidence>
<dbReference type="Proteomes" id="UP000279235">
    <property type="component" value="Unassembled WGS sequence"/>
</dbReference>
<feature type="domain" description="Glycosyl transferase family 1" evidence="1">
    <location>
        <begin position="75"/>
        <end position="223"/>
    </location>
</feature>
<protein>
    <submittedName>
        <fullName evidence="2">N-acetylgalactosamine-N,N'-diacetylbacillosaminyl -diphospho-undecaprenol 4-alpha-N-acetylgalactosaminyltransferase</fullName>
        <ecNumber evidence="2">2.4.1.291</ecNumber>
        <ecNumber evidence="2">2.7.8.12</ecNumber>
    </submittedName>
</protein>
<sequence length="243" mass="27377">MKFSKKLEAGFLNQSLDYSTDEQQMVKGTWWVKTYNNGKFVCWLKLADIELIDGISSINKNENSFDDIIQKIMSDKKDKIPQFVNVARLSPEKNQKVLIEAFAKLKTTGVEAKLYILGSGILKEELETKIIELNLSGSVQLLGHMENIRNFLSLMDYFIFPSLYEGQGMALLEAMSVGLLPIVSDIPTSREIVAGGNYGIISESNDEQGLALAMMKALKKEEFSSFDLESYNQNVINRIKLIL</sequence>
<dbReference type="Pfam" id="PF00534">
    <property type="entry name" value="Glycos_transf_1"/>
    <property type="match status" value="1"/>
</dbReference>
<dbReference type="InterPro" id="IPR001296">
    <property type="entry name" value="Glyco_trans_1"/>
</dbReference>
<dbReference type="RefSeq" id="WP_010905631.1">
    <property type="nucleotide sequence ID" value="NZ_CP033606.1"/>
</dbReference>
<organism evidence="2">
    <name type="scientific">Lactococcus lactis</name>
    <dbReference type="NCBI Taxonomy" id="1358"/>
    <lineage>
        <taxon>Bacteria</taxon>
        <taxon>Bacillati</taxon>
        <taxon>Bacillota</taxon>
        <taxon>Bacilli</taxon>
        <taxon>Lactobacillales</taxon>
        <taxon>Streptococcaceae</taxon>
        <taxon>Lactococcus</taxon>
    </lineage>
</organism>
<dbReference type="PANTHER" id="PTHR12526:SF630">
    <property type="entry name" value="GLYCOSYLTRANSFERASE"/>
    <property type="match status" value="1"/>
</dbReference>
<evidence type="ECO:0000259" key="1">
    <source>
        <dbReference type="Pfam" id="PF00534"/>
    </source>
</evidence>
<keyword evidence="2" id="KW-0808">Transferase</keyword>
<reference evidence="3" key="3">
    <citation type="submission" date="2018-05" db="EMBL/GenBank/DDBJ databases">
        <authorList>
            <person name="Lanie J.A."/>
            <person name="Ng W.-L."/>
            <person name="Kazmierczak K.M."/>
            <person name="Andrzejewski T.M."/>
            <person name="Davidsen T.M."/>
            <person name="Wayne K.J."/>
            <person name="Tettelin H."/>
            <person name="Glass J.I."/>
            <person name="Rusch D."/>
            <person name="Podicherti R."/>
            <person name="Tsui H.-C.T."/>
            <person name="Winkler M.E."/>
        </authorList>
    </citation>
    <scope>NUCLEOTIDE SEQUENCE</scope>
    <source>
        <strain evidence="3">Lactococcus lactis</strain>
    </source>
</reference>
<dbReference type="EMBL" id="OGTW02000078">
    <property type="protein sequence ID" value="SPS11594.1"/>
    <property type="molecule type" value="Genomic_DNA"/>
</dbReference>
<gene>
    <name evidence="2" type="primary">pglJ</name>
    <name evidence="2" type="ORF">AMHIJAGA_01528</name>
</gene>
<dbReference type="SUPFAM" id="SSF53756">
    <property type="entry name" value="UDP-Glycosyltransferase/glycogen phosphorylase"/>
    <property type="match status" value="1"/>
</dbReference>
<proteinExistence type="predicted"/>
<dbReference type="GO" id="GO:0047355">
    <property type="term" value="F:CDP-glycerol glycerophosphotransferase activity"/>
    <property type="evidence" value="ECO:0007669"/>
    <property type="project" value="UniProtKB-EC"/>
</dbReference>
<evidence type="ECO:0000313" key="4">
    <source>
        <dbReference type="Proteomes" id="UP000279235"/>
    </source>
</evidence>
<accession>A0A2X0R7M8</accession>
<dbReference type="GO" id="GO:0016757">
    <property type="term" value="F:glycosyltransferase activity"/>
    <property type="evidence" value="ECO:0007669"/>
    <property type="project" value="UniProtKB-KW"/>
</dbReference>
<dbReference type="Gene3D" id="3.40.50.2000">
    <property type="entry name" value="Glycogen Phosphorylase B"/>
    <property type="match status" value="1"/>
</dbReference>
<dbReference type="PANTHER" id="PTHR12526">
    <property type="entry name" value="GLYCOSYLTRANSFERASE"/>
    <property type="match status" value="1"/>
</dbReference>
<dbReference type="EMBL" id="OGTW01000078">
    <property type="protein sequence ID" value="SPB26352.1"/>
    <property type="molecule type" value="Genomic_DNA"/>
</dbReference>
<dbReference type="AlphaFoldDB" id="A0A2X0R7M8"/>
<keyword evidence="2" id="KW-0328">Glycosyltransferase</keyword>
<dbReference type="EC" id="2.7.8.12" evidence="2"/>